<dbReference type="RefSeq" id="WP_149114713.1">
    <property type="nucleotide sequence ID" value="NZ_CP042425.1"/>
</dbReference>
<gene>
    <name evidence="2" type="ORF">PX52LOC_07502</name>
</gene>
<name>A0A5C1AUF6_9BACT</name>
<evidence type="ECO:0000256" key="1">
    <source>
        <dbReference type="SAM" id="MobiDB-lite"/>
    </source>
</evidence>
<sequence>MNSPDPTSADRLSESIAAIARAAVAPLLNDLAERTGTLEIVVARDVLHETAVGPSESSGEWRARVSGPEPRAATPKVGKPEAVSGALTEADLWSVSALTLMDEANRGAKTGPTAAARGRREKQAARVLLDAVAVLGRAEAMSPGVVGRLAAAHAARGGA</sequence>
<proteinExistence type="predicted"/>
<dbReference type="Proteomes" id="UP000324974">
    <property type="component" value="Chromosome"/>
</dbReference>
<protein>
    <submittedName>
        <fullName evidence="2">Uncharacterized protein</fullName>
    </submittedName>
</protein>
<dbReference type="AlphaFoldDB" id="A0A5C1AUF6"/>
<evidence type="ECO:0000313" key="3">
    <source>
        <dbReference type="Proteomes" id="UP000324974"/>
    </source>
</evidence>
<dbReference type="EMBL" id="CP042425">
    <property type="protein sequence ID" value="QEL20408.1"/>
    <property type="molecule type" value="Genomic_DNA"/>
</dbReference>
<accession>A0A5C1AUF6</accession>
<evidence type="ECO:0000313" key="2">
    <source>
        <dbReference type="EMBL" id="QEL20408.1"/>
    </source>
</evidence>
<reference evidence="3" key="1">
    <citation type="submission" date="2019-08" db="EMBL/GenBank/DDBJ databases">
        <title>Limnoglobus roseus gen. nov., sp. nov., a novel freshwater planctomycete with a giant genome from the family Gemmataceae.</title>
        <authorList>
            <person name="Kulichevskaya I.S."/>
            <person name="Naumoff D.G."/>
            <person name="Miroshnikov K."/>
            <person name="Ivanova A."/>
            <person name="Philippov D.A."/>
            <person name="Hakobyan A."/>
            <person name="Rijpstra I.C."/>
            <person name="Sinninghe Damste J.S."/>
            <person name="Liesack W."/>
            <person name="Dedysh S.N."/>
        </authorList>
    </citation>
    <scope>NUCLEOTIDE SEQUENCE [LARGE SCALE GENOMIC DNA]</scope>
    <source>
        <strain evidence="3">PX52</strain>
    </source>
</reference>
<feature type="region of interest" description="Disordered" evidence="1">
    <location>
        <begin position="51"/>
        <end position="83"/>
    </location>
</feature>
<dbReference type="KEGG" id="lrs:PX52LOC_07502"/>
<organism evidence="2 3">
    <name type="scientific">Limnoglobus roseus</name>
    <dbReference type="NCBI Taxonomy" id="2598579"/>
    <lineage>
        <taxon>Bacteria</taxon>
        <taxon>Pseudomonadati</taxon>
        <taxon>Planctomycetota</taxon>
        <taxon>Planctomycetia</taxon>
        <taxon>Gemmatales</taxon>
        <taxon>Gemmataceae</taxon>
        <taxon>Limnoglobus</taxon>
    </lineage>
</organism>
<keyword evidence="3" id="KW-1185">Reference proteome</keyword>